<evidence type="ECO:0000313" key="13">
    <source>
        <dbReference type="Proteomes" id="UP000249130"/>
    </source>
</evidence>
<sequence>MSRTAPVIAVVATEASGDRLGGGLLAALRARVPNASFVGLGGPDMIGQGLTSLFPIDELAIIGITAILAQLPGLLRKIAAAADAIVAAQPDVLVIIDSPEFTHRVAKRVRKALPDLPVVDYVSPSVWAWRPGRARAMRAYVDHVLALLPFEPEAHQKLGGPDCSYVGHPLAAETALLRPGPADAERRAADPPVLLVLPGSRGGELARLAALFGDALARLVARGGPVDAVLPTPPHLLARVKNATAAWAVQPRIVSTAEEKWAAFRQARAALAASGTVTLELAVAGVPAVVAYKVSLIEELIGHLMIKVPTIVLANLVLGEKAMPEFIQRGATPEALAAALAPLLADTPERRRQVAAFARLDAVMEIGTARPSDRAADIVLAEFFRAR</sequence>
<comment type="pathway">
    <text evidence="11">Bacterial outer membrane biogenesis; LPS lipid A biosynthesis.</text>
</comment>
<evidence type="ECO:0000256" key="6">
    <source>
        <dbReference type="ARBA" id="ARBA00022556"/>
    </source>
</evidence>
<dbReference type="GO" id="GO:0016020">
    <property type="term" value="C:membrane"/>
    <property type="evidence" value="ECO:0007669"/>
    <property type="project" value="GOC"/>
</dbReference>
<dbReference type="OrthoDB" id="9801642at2"/>
<evidence type="ECO:0000256" key="9">
    <source>
        <dbReference type="ARBA" id="ARBA00023098"/>
    </source>
</evidence>
<evidence type="ECO:0000256" key="2">
    <source>
        <dbReference type="ARBA" id="ARBA00007868"/>
    </source>
</evidence>
<keyword evidence="5 11" id="KW-0444">Lipid biosynthesis</keyword>
<evidence type="ECO:0000256" key="5">
    <source>
        <dbReference type="ARBA" id="ARBA00022516"/>
    </source>
</evidence>
<evidence type="ECO:0000256" key="1">
    <source>
        <dbReference type="ARBA" id="ARBA00002056"/>
    </source>
</evidence>
<name>A0A327KVC4_9BRAD</name>
<keyword evidence="6 11" id="KW-0441">Lipid A biosynthesis</keyword>
<dbReference type="GO" id="GO:0008915">
    <property type="term" value="F:lipid-A-disaccharide synthase activity"/>
    <property type="evidence" value="ECO:0007669"/>
    <property type="project" value="UniProtKB-UniRule"/>
</dbReference>
<evidence type="ECO:0000256" key="8">
    <source>
        <dbReference type="ARBA" id="ARBA00022679"/>
    </source>
</evidence>
<comment type="caution">
    <text evidence="12">The sequence shown here is derived from an EMBL/GenBank/DDBJ whole genome shotgun (WGS) entry which is preliminary data.</text>
</comment>
<accession>A0A327KVC4</accession>
<gene>
    <name evidence="11 12" type="primary">lpxB</name>
    <name evidence="12" type="ORF">CH341_17725</name>
</gene>
<comment type="catalytic activity">
    <reaction evidence="10 11">
        <text>a lipid X + a UDP-2-N,3-O-bis[(3R)-3-hydroxyacyl]-alpha-D-glucosamine = a lipid A disaccharide + UDP + H(+)</text>
        <dbReference type="Rhea" id="RHEA:67828"/>
        <dbReference type="ChEBI" id="CHEBI:15378"/>
        <dbReference type="ChEBI" id="CHEBI:58223"/>
        <dbReference type="ChEBI" id="CHEBI:137748"/>
        <dbReference type="ChEBI" id="CHEBI:176338"/>
        <dbReference type="ChEBI" id="CHEBI:176343"/>
        <dbReference type="EC" id="2.4.1.182"/>
    </reaction>
</comment>
<dbReference type="Proteomes" id="UP000249130">
    <property type="component" value="Unassembled WGS sequence"/>
</dbReference>
<dbReference type="EMBL" id="NPEX01000127">
    <property type="protein sequence ID" value="RAI42779.1"/>
    <property type="molecule type" value="Genomic_DNA"/>
</dbReference>
<dbReference type="InterPro" id="IPR003835">
    <property type="entry name" value="Glyco_trans_19"/>
</dbReference>
<reference evidence="12 13" key="1">
    <citation type="submission" date="2017-07" db="EMBL/GenBank/DDBJ databases">
        <title>Draft Genome Sequences of Select Purple Nonsulfur Bacteria.</title>
        <authorList>
            <person name="Lasarre B."/>
            <person name="Mckinlay J.B."/>
        </authorList>
    </citation>
    <scope>NUCLEOTIDE SEQUENCE [LARGE SCALE GENOMIC DNA]</scope>
    <source>
        <strain evidence="12 13">DSM 5909</strain>
    </source>
</reference>
<evidence type="ECO:0000313" key="12">
    <source>
        <dbReference type="EMBL" id="RAI42779.1"/>
    </source>
</evidence>
<dbReference type="AlphaFoldDB" id="A0A327KVC4"/>
<evidence type="ECO:0000256" key="4">
    <source>
        <dbReference type="ARBA" id="ARBA00020902"/>
    </source>
</evidence>
<keyword evidence="9 11" id="KW-0443">Lipid metabolism</keyword>
<comment type="function">
    <text evidence="1 11">Condensation of UDP-2,3-diacylglucosamine and 2,3-diacylglucosamine-1-phosphate to form lipid A disaccharide, a precursor of lipid A, a phosphorylated glycolipid that anchors the lipopolysaccharide to the outer membrane of the cell.</text>
</comment>
<dbReference type="UniPathway" id="UPA00973"/>
<keyword evidence="7 11" id="KW-0328">Glycosyltransferase</keyword>
<evidence type="ECO:0000256" key="3">
    <source>
        <dbReference type="ARBA" id="ARBA00012687"/>
    </source>
</evidence>
<dbReference type="HAMAP" id="MF_00392">
    <property type="entry name" value="LpxB"/>
    <property type="match status" value="1"/>
</dbReference>
<protein>
    <recommendedName>
        <fullName evidence="4 11">Lipid-A-disaccharide synthase</fullName>
        <ecNumber evidence="3 11">2.4.1.182</ecNumber>
    </recommendedName>
</protein>
<dbReference type="GO" id="GO:0005543">
    <property type="term" value="F:phospholipid binding"/>
    <property type="evidence" value="ECO:0007669"/>
    <property type="project" value="TreeGrafter"/>
</dbReference>
<dbReference type="Pfam" id="PF02684">
    <property type="entry name" value="LpxB"/>
    <property type="match status" value="1"/>
</dbReference>
<dbReference type="GO" id="GO:0009245">
    <property type="term" value="P:lipid A biosynthetic process"/>
    <property type="evidence" value="ECO:0007669"/>
    <property type="project" value="UniProtKB-UniRule"/>
</dbReference>
<evidence type="ECO:0000256" key="7">
    <source>
        <dbReference type="ARBA" id="ARBA00022676"/>
    </source>
</evidence>
<dbReference type="NCBIfam" id="TIGR00215">
    <property type="entry name" value="lpxB"/>
    <property type="match status" value="1"/>
</dbReference>
<dbReference type="PANTHER" id="PTHR30372:SF4">
    <property type="entry name" value="LIPID-A-DISACCHARIDE SYNTHASE, MITOCHONDRIAL-RELATED"/>
    <property type="match status" value="1"/>
</dbReference>
<evidence type="ECO:0000256" key="11">
    <source>
        <dbReference type="HAMAP-Rule" id="MF_00392"/>
    </source>
</evidence>
<keyword evidence="13" id="KW-1185">Reference proteome</keyword>
<dbReference type="RefSeq" id="WP_111420344.1">
    <property type="nucleotide sequence ID" value="NZ_NPEX01000127.1"/>
</dbReference>
<proteinExistence type="inferred from homology"/>
<keyword evidence="8 11" id="KW-0808">Transferase</keyword>
<dbReference type="EC" id="2.4.1.182" evidence="3 11"/>
<dbReference type="PANTHER" id="PTHR30372">
    <property type="entry name" value="LIPID-A-DISACCHARIDE SYNTHASE"/>
    <property type="match status" value="1"/>
</dbReference>
<dbReference type="SUPFAM" id="SSF53756">
    <property type="entry name" value="UDP-Glycosyltransferase/glycogen phosphorylase"/>
    <property type="match status" value="1"/>
</dbReference>
<organism evidence="12 13">
    <name type="scientific">Rhodoplanes roseus</name>
    <dbReference type="NCBI Taxonomy" id="29409"/>
    <lineage>
        <taxon>Bacteria</taxon>
        <taxon>Pseudomonadati</taxon>
        <taxon>Pseudomonadota</taxon>
        <taxon>Alphaproteobacteria</taxon>
        <taxon>Hyphomicrobiales</taxon>
        <taxon>Nitrobacteraceae</taxon>
        <taxon>Rhodoplanes</taxon>
    </lineage>
</organism>
<comment type="similarity">
    <text evidence="2 11">Belongs to the LpxB family.</text>
</comment>
<evidence type="ECO:0000256" key="10">
    <source>
        <dbReference type="ARBA" id="ARBA00048975"/>
    </source>
</evidence>